<reference evidence="3" key="1">
    <citation type="journal article" date="2014" name="Front. Microbiol.">
        <title>High frequency of phylogenetically diverse reductive dehalogenase-homologous genes in deep subseafloor sedimentary metagenomes.</title>
        <authorList>
            <person name="Kawai M."/>
            <person name="Futagami T."/>
            <person name="Toyoda A."/>
            <person name="Takaki Y."/>
            <person name="Nishi S."/>
            <person name="Hori S."/>
            <person name="Arai W."/>
            <person name="Tsubouchi T."/>
            <person name="Morono Y."/>
            <person name="Uchiyama I."/>
            <person name="Ito T."/>
            <person name="Fujiyama A."/>
            <person name="Inagaki F."/>
            <person name="Takami H."/>
        </authorList>
    </citation>
    <scope>NUCLEOTIDE SEQUENCE</scope>
    <source>
        <strain evidence="3">Expedition CK06-06</strain>
    </source>
</reference>
<dbReference type="InterPro" id="IPR036291">
    <property type="entry name" value="NAD(P)-bd_dom_sf"/>
</dbReference>
<dbReference type="Gene3D" id="3.40.50.720">
    <property type="entry name" value="NAD(P)-binding Rossmann-like Domain"/>
    <property type="match status" value="1"/>
</dbReference>
<dbReference type="AlphaFoldDB" id="X0SN26"/>
<evidence type="ECO:0000313" key="3">
    <source>
        <dbReference type="EMBL" id="GAF76526.1"/>
    </source>
</evidence>
<dbReference type="Pfam" id="PF01408">
    <property type="entry name" value="GFO_IDH_MocA"/>
    <property type="match status" value="1"/>
</dbReference>
<dbReference type="SUPFAM" id="SSF51735">
    <property type="entry name" value="NAD(P)-binding Rossmann-fold domains"/>
    <property type="match status" value="1"/>
</dbReference>
<name>X0SN26_9ZZZZ</name>
<organism evidence="3">
    <name type="scientific">marine sediment metagenome</name>
    <dbReference type="NCBI Taxonomy" id="412755"/>
    <lineage>
        <taxon>unclassified sequences</taxon>
        <taxon>metagenomes</taxon>
        <taxon>ecological metagenomes</taxon>
    </lineage>
</organism>
<dbReference type="GO" id="GO:0016491">
    <property type="term" value="F:oxidoreductase activity"/>
    <property type="evidence" value="ECO:0007669"/>
    <property type="project" value="UniProtKB-KW"/>
</dbReference>
<dbReference type="GO" id="GO:0000166">
    <property type="term" value="F:nucleotide binding"/>
    <property type="evidence" value="ECO:0007669"/>
    <property type="project" value="InterPro"/>
</dbReference>
<protein>
    <recommendedName>
        <fullName evidence="2">Gfo/Idh/MocA-like oxidoreductase N-terminal domain-containing protein</fullName>
    </recommendedName>
</protein>
<evidence type="ECO:0000259" key="2">
    <source>
        <dbReference type="Pfam" id="PF01408"/>
    </source>
</evidence>
<dbReference type="InterPro" id="IPR050463">
    <property type="entry name" value="Gfo/Idh/MocA_oxidrdct_glycsds"/>
</dbReference>
<proteinExistence type="predicted"/>
<gene>
    <name evidence="3" type="ORF">S01H1_03309</name>
</gene>
<dbReference type="PANTHER" id="PTHR43818:SF11">
    <property type="entry name" value="BCDNA.GH03377"/>
    <property type="match status" value="1"/>
</dbReference>
<comment type="caution">
    <text evidence="3">The sequence shown here is derived from an EMBL/GenBank/DDBJ whole genome shotgun (WGS) entry which is preliminary data.</text>
</comment>
<dbReference type="InterPro" id="IPR000683">
    <property type="entry name" value="Gfo/Idh/MocA-like_OxRdtase_N"/>
</dbReference>
<keyword evidence="1" id="KW-0560">Oxidoreductase</keyword>
<feature type="non-terminal residue" evidence="3">
    <location>
        <position position="103"/>
    </location>
</feature>
<evidence type="ECO:0000256" key="1">
    <source>
        <dbReference type="ARBA" id="ARBA00023002"/>
    </source>
</evidence>
<dbReference type="PANTHER" id="PTHR43818">
    <property type="entry name" value="BCDNA.GH03377"/>
    <property type="match status" value="1"/>
</dbReference>
<accession>X0SN26</accession>
<feature type="domain" description="Gfo/Idh/MocA-like oxidoreductase N-terminal" evidence="2">
    <location>
        <begin position="3"/>
        <end position="102"/>
    </location>
</feature>
<sequence length="103" mass="11142">MVSVGVVGYGFHGTDLVRVFHDSEGSAVVAVSDTDARRLGDARRRYPVVGTYIDSRELVTRHDVDLVVVATPLRTRFSITRDAINTGKHVLVGAPFTETSAQG</sequence>
<dbReference type="EMBL" id="BARS01001804">
    <property type="protein sequence ID" value="GAF76526.1"/>
    <property type="molecule type" value="Genomic_DNA"/>
</dbReference>